<dbReference type="FunFam" id="3.20.20.100:FF:000004">
    <property type="entry name" value="Oxidoreductase, aldo/keto reductase"/>
    <property type="match status" value="1"/>
</dbReference>
<dbReference type="Proteomes" id="UP001286174">
    <property type="component" value="Unassembled WGS sequence"/>
</dbReference>
<feature type="domain" description="NADP-dependent oxidoreductase" evidence="2">
    <location>
        <begin position="15"/>
        <end position="308"/>
    </location>
</feature>
<dbReference type="PANTHER" id="PTHR43364:SF4">
    <property type="entry name" value="NAD(P)-LINKED OXIDOREDUCTASE SUPERFAMILY PROTEIN"/>
    <property type="match status" value="1"/>
</dbReference>
<keyword evidence="1" id="KW-0560">Oxidoreductase</keyword>
<proteinExistence type="predicted"/>
<dbReference type="InterPro" id="IPR036812">
    <property type="entry name" value="NAD(P)_OxRdtase_dom_sf"/>
</dbReference>
<dbReference type="PRINTS" id="PR00069">
    <property type="entry name" value="ALDKETRDTASE"/>
</dbReference>
<evidence type="ECO:0000313" key="4">
    <source>
        <dbReference type="Proteomes" id="UP001286174"/>
    </source>
</evidence>
<dbReference type="AlphaFoldDB" id="A0AB35U7B2"/>
<evidence type="ECO:0000256" key="1">
    <source>
        <dbReference type="ARBA" id="ARBA00023002"/>
    </source>
</evidence>
<comment type="caution">
    <text evidence="3">The sequence shown here is derived from an EMBL/GenBank/DDBJ whole genome shotgun (WGS) entry which is preliminary data.</text>
</comment>
<accession>A0AB35U7B2</accession>
<evidence type="ECO:0000259" key="2">
    <source>
        <dbReference type="Pfam" id="PF00248"/>
    </source>
</evidence>
<dbReference type="CDD" id="cd19079">
    <property type="entry name" value="AKR_EcYajO-like"/>
    <property type="match status" value="1"/>
</dbReference>
<dbReference type="InterPro" id="IPR050523">
    <property type="entry name" value="AKR_Detox_Biosynth"/>
</dbReference>
<organism evidence="3 4">
    <name type="scientific">Grylomicrobium aquisgranensis</name>
    <dbReference type="NCBI Taxonomy" id="2926318"/>
    <lineage>
        <taxon>Bacteria</taxon>
        <taxon>Bacillati</taxon>
        <taxon>Bacillota</taxon>
        <taxon>Erysipelotrichia</taxon>
        <taxon>Erysipelotrichales</taxon>
        <taxon>Erysipelotrichaceae</taxon>
        <taxon>Grylomicrobium</taxon>
    </lineage>
</organism>
<sequence>MEYVRLGSSGLKVSKICLGTMGFGTPGELFSWTVGYETSEAIVRECLDLGINFFDTANVYSNGEAEQYLGKAIRQYGNRDEAVIATKVGLNMDKHPRPNTVGLSRKVIFSEVEKSLTRLGTDYIDVYIIHHPDAETPVEETMEALDDLIRSGKVRYIGASNMKAWQFAKYQYIARMHGWHEFICLENMHNIFVRQDEREVFPMLEDMGVSLMAYKVLAGGRLSRSVNEKTARSATQPLSAKDLAMNDRIQQVADAHHCSKADVLIAYELDKKPVDTVLIGTTKPGRMSDTVKALDIHLSDDEIALLEKDN</sequence>
<gene>
    <name evidence="3" type="ORF">MOZ60_07065</name>
</gene>
<reference evidence="3 4" key="1">
    <citation type="submission" date="2022-03" db="EMBL/GenBank/DDBJ databases">
        <title>Novel taxa within the pig intestine.</title>
        <authorList>
            <person name="Wylensek D."/>
            <person name="Bishof K."/>
            <person name="Afrizal A."/>
            <person name="Clavel T."/>
        </authorList>
    </citation>
    <scope>NUCLEOTIDE SEQUENCE [LARGE SCALE GENOMIC DNA]</scope>
    <source>
        <strain evidence="3 4">CLA-KB-P133</strain>
    </source>
</reference>
<dbReference type="PANTHER" id="PTHR43364">
    <property type="entry name" value="NADH-SPECIFIC METHYLGLYOXAL REDUCTASE-RELATED"/>
    <property type="match status" value="1"/>
</dbReference>
<dbReference type="Pfam" id="PF00248">
    <property type="entry name" value="Aldo_ket_red"/>
    <property type="match status" value="1"/>
</dbReference>
<keyword evidence="4" id="KW-1185">Reference proteome</keyword>
<dbReference type="SUPFAM" id="SSF51430">
    <property type="entry name" value="NAD(P)-linked oxidoreductase"/>
    <property type="match status" value="1"/>
</dbReference>
<protein>
    <submittedName>
        <fullName evidence="3">Aldo/keto reductase</fullName>
    </submittedName>
</protein>
<dbReference type="RefSeq" id="WP_277008068.1">
    <property type="nucleotide sequence ID" value="NZ_JALBUR010000015.1"/>
</dbReference>
<dbReference type="GO" id="GO:0005829">
    <property type="term" value="C:cytosol"/>
    <property type="evidence" value="ECO:0007669"/>
    <property type="project" value="UniProtKB-ARBA"/>
</dbReference>
<dbReference type="EMBL" id="JALBUR010000015">
    <property type="protein sequence ID" value="MDX8419852.1"/>
    <property type="molecule type" value="Genomic_DNA"/>
</dbReference>
<dbReference type="Gene3D" id="3.20.20.100">
    <property type="entry name" value="NADP-dependent oxidoreductase domain"/>
    <property type="match status" value="1"/>
</dbReference>
<dbReference type="InterPro" id="IPR023210">
    <property type="entry name" value="NADP_OxRdtase_dom"/>
</dbReference>
<evidence type="ECO:0000313" key="3">
    <source>
        <dbReference type="EMBL" id="MDX8419852.1"/>
    </source>
</evidence>
<dbReference type="GO" id="GO:0016491">
    <property type="term" value="F:oxidoreductase activity"/>
    <property type="evidence" value="ECO:0007669"/>
    <property type="project" value="UniProtKB-KW"/>
</dbReference>
<dbReference type="InterPro" id="IPR020471">
    <property type="entry name" value="AKR"/>
</dbReference>
<name>A0AB35U7B2_9FIRM</name>